<evidence type="ECO:0000259" key="3">
    <source>
        <dbReference type="Pfam" id="PF13204"/>
    </source>
</evidence>
<accession>A0A5B8I8R3</accession>
<dbReference type="SUPFAM" id="SSF51445">
    <property type="entry name" value="(Trans)glycosidases"/>
    <property type="match status" value="1"/>
</dbReference>
<feature type="chain" id="PRO_5022852785" evidence="1">
    <location>
        <begin position="25"/>
        <end position="453"/>
    </location>
</feature>
<dbReference type="Proteomes" id="UP000318483">
    <property type="component" value="Plasmid unnamed1"/>
</dbReference>
<dbReference type="OrthoDB" id="8108447at2"/>
<keyword evidence="1" id="KW-0732">Signal</keyword>
<dbReference type="AlphaFoldDB" id="A0A5B8I8R3"/>
<feature type="domain" description="Apiosidase-like catalytic" evidence="3">
    <location>
        <begin position="42"/>
        <end position="348"/>
    </location>
</feature>
<keyword evidence="4" id="KW-0614">Plasmid</keyword>
<dbReference type="Gene3D" id="3.20.20.80">
    <property type="entry name" value="Glycosidases"/>
    <property type="match status" value="1"/>
</dbReference>
<geneLocation type="plasmid" evidence="4 5">
    <name>unnamed1</name>
</geneLocation>
<dbReference type="InterPro" id="IPR024749">
    <property type="entry name" value="Collagen-bd_put"/>
</dbReference>
<evidence type="ECO:0000313" key="5">
    <source>
        <dbReference type="Proteomes" id="UP000318483"/>
    </source>
</evidence>
<dbReference type="PANTHER" id="PTHR37836:SF2">
    <property type="entry name" value="DUF4038 DOMAIN-CONTAINING PROTEIN"/>
    <property type="match status" value="1"/>
</dbReference>
<keyword evidence="5" id="KW-1185">Reference proteome</keyword>
<evidence type="ECO:0000259" key="2">
    <source>
        <dbReference type="Pfam" id="PF12904"/>
    </source>
</evidence>
<feature type="signal peptide" evidence="1">
    <location>
        <begin position="1"/>
        <end position="24"/>
    </location>
</feature>
<name>A0A5B8I8R3_9RHOB</name>
<dbReference type="PANTHER" id="PTHR37836">
    <property type="entry name" value="LMO1036 PROTEIN"/>
    <property type="match status" value="1"/>
</dbReference>
<feature type="domain" description="Putative collagen-binding" evidence="2">
    <location>
        <begin position="364"/>
        <end position="442"/>
    </location>
</feature>
<dbReference type="Pfam" id="PF13204">
    <property type="entry name" value="Apiosidase"/>
    <property type="match status" value="1"/>
</dbReference>
<organism evidence="4 5">
    <name type="scientific">Qingshengfaniella alkalisoli</name>
    <dbReference type="NCBI Taxonomy" id="2599296"/>
    <lineage>
        <taxon>Bacteria</taxon>
        <taxon>Pseudomonadati</taxon>
        <taxon>Pseudomonadota</taxon>
        <taxon>Alphaproteobacteria</taxon>
        <taxon>Rhodobacterales</taxon>
        <taxon>Paracoccaceae</taxon>
        <taxon>Qingshengfaniella</taxon>
    </lineage>
</organism>
<dbReference type="InterPro" id="IPR017853">
    <property type="entry name" value="GH"/>
</dbReference>
<evidence type="ECO:0000313" key="4">
    <source>
        <dbReference type="EMBL" id="QDY70465.1"/>
    </source>
</evidence>
<proteinExistence type="predicted"/>
<reference evidence="4 5" key="1">
    <citation type="submission" date="2019-07" db="EMBL/GenBank/DDBJ databases">
        <title>Litoreibacter alkalisoli sp. nov., isolated from saline-alkaline soil.</title>
        <authorList>
            <person name="Wang S."/>
            <person name="Xu L."/>
            <person name="Xing Y.-T."/>
            <person name="Sun J.-Q."/>
        </authorList>
    </citation>
    <scope>NUCLEOTIDE SEQUENCE [LARGE SCALE GENOMIC DNA]</scope>
    <source>
        <strain evidence="4 5">LN3S51</strain>
        <plasmid evidence="4 5">unnamed1</plasmid>
    </source>
</reference>
<evidence type="ECO:0000256" key="1">
    <source>
        <dbReference type="SAM" id="SignalP"/>
    </source>
</evidence>
<gene>
    <name evidence="4" type="ORF">FPZ52_12195</name>
</gene>
<sequence length="453" mass="50389">MTSFAILLIRSVIPACLCGMLAMAASGNEETMPTRFSLAVSADKTHLVDKNGRPFFINGDAAWSLIAELTLDEAEHYLQDRKARGFNALLVSLIEHHYSSNPPNNIYGDPPFTKPDSFDQPDAAYFNHAHDVLERAQALGFVVFLAPSYIGVNYGSDGWYREMVENGPESLSVYADFVVRRFADLDNIIWTHGGDWDAPDKTLINAMAEAIAAADPDALQTVHSNRDTVTADLWKDASWLDIDTAYTYGDTARKVQEHLRGDYGLPVILIESLYENERGTTTQMLREAAYGAVVAGAAGTFFGNNPIWNFNGRELFETDRAWQEELSSPGAQSMTHMRAFFESIPWWKLRADDSRGLCGFLSQRSGNRCAATQDRRLSVIYMSRVRSIQVSPEGFADGPICGDWYDPRTGHSHVAFESLHAGSNRIDVRPDASMEDDWLLVLSVCETDPFTAN</sequence>
<dbReference type="InterPro" id="IPR025277">
    <property type="entry name" value="Apiosidase-like_cat_dom"/>
</dbReference>
<dbReference type="EMBL" id="CP042262">
    <property type="protein sequence ID" value="QDY70465.1"/>
    <property type="molecule type" value="Genomic_DNA"/>
</dbReference>
<protein>
    <submittedName>
        <fullName evidence="4">DUF4038 domain-containing protein</fullName>
    </submittedName>
</protein>
<dbReference type="Pfam" id="PF12904">
    <property type="entry name" value="Collagen_bind_2"/>
    <property type="match status" value="1"/>
</dbReference>
<dbReference type="KEGG" id="lit:FPZ52_12195"/>